<dbReference type="AlphaFoldDB" id="W4L201"/>
<organism evidence="1 2">
    <name type="scientific">Entotheonella factor</name>
    <dbReference type="NCBI Taxonomy" id="1429438"/>
    <lineage>
        <taxon>Bacteria</taxon>
        <taxon>Pseudomonadati</taxon>
        <taxon>Nitrospinota/Tectimicrobiota group</taxon>
        <taxon>Candidatus Tectimicrobiota</taxon>
        <taxon>Candidatus Entotheonellia</taxon>
        <taxon>Candidatus Entotheonellales</taxon>
        <taxon>Candidatus Entotheonellaceae</taxon>
        <taxon>Candidatus Entotheonella</taxon>
    </lineage>
</organism>
<name>W4L201_ENTF1</name>
<protein>
    <recommendedName>
        <fullName evidence="3">DNA methylase N-4/N-6 domain-containing protein</fullName>
    </recommendedName>
</protein>
<gene>
    <name evidence="1" type="ORF">ETSY1_45385</name>
</gene>
<feature type="non-terminal residue" evidence="1">
    <location>
        <position position="157"/>
    </location>
</feature>
<evidence type="ECO:0000313" key="1">
    <source>
        <dbReference type="EMBL" id="ETW92062.1"/>
    </source>
</evidence>
<comment type="caution">
    <text evidence="1">The sequence shown here is derived from an EMBL/GenBank/DDBJ whole genome shotgun (WGS) entry which is preliminary data.</text>
</comment>
<dbReference type="SUPFAM" id="SSF53335">
    <property type="entry name" value="S-adenosyl-L-methionine-dependent methyltransferases"/>
    <property type="match status" value="1"/>
</dbReference>
<reference evidence="1 2" key="1">
    <citation type="journal article" date="2014" name="Nature">
        <title>An environmental bacterial taxon with a large and distinct metabolic repertoire.</title>
        <authorList>
            <person name="Wilson M.C."/>
            <person name="Mori T."/>
            <person name="Ruckert C."/>
            <person name="Uria A.R."/>
            <person name="Helf M.J."/>
            <person name="Takada K."/>
            <person name="Gernert C."/>
            <person name="Steffens U.A."/>
            <person name="Heycke N."/>
            <person name="Schmitt S."/>
            <person name="Rinke C."/>
            <person name="Helfrich E.J."/>
            <person name="Brachmann A.O."/>
            <person name="Gurgui C."/>
            <person name="Wakimoto T."/>
            <person name="Kracht M."/>
            <person name="Crusemann M."/>
            <person name="Hentschel U."/>
            <person name="Abe I."/>
            <person name="Matsunaga S."/>
            <person name="Kalinowski J."/>
            <person name="Takeyama H."/>
            <person name="Piel J."/>
        </authorList>
    </citation>
    <scope>NUCLEOTIDE SEQUENCE [LARGE SCALE GENOMIC DNA]</scope>
    <source>
        <strain evidence="2">TSY1</strain>
    </source>
</reference>
<proteinExistence type="predicted"/>
<dbReference type="HOGENOM" id="CLU_1717005_0_0_7"/>
<dbReference type="Proteomes" id="UP000019141">
    <property type="component" value="Unassembled WGS sequence"/>
</dbReference>
<dbReference type="Gene3D" id="3.40.50.150">
    <property type="entry name" value="Vaccinia Virus protein VP39"/>
    <property type="match status" value="1"/>
</dbReference>
<evidence type="ECO:0000313" key="2">
    <source>
        <dbReference type="Proteomes" id="UP000019141"/>
    </source>
</evidence>
<keyword evidence="2" id="KW-1185">Reference proteome</keyword>
<dbReference type="InterPro" id="IPR029063">
    <property type="entry name" value="SAM-dependent_MTases_sf"/>
</dbReference>
<accession>W4L201</accession>
<evidence type="ECO:0008006" key="3">
    <source>
        <dbReference type="Google" id="ProtNLM"/>
    </source>
</evidence>
<sequence>MAIEEIEIELPASISLNALPEQAARVIQKADRRWELFCGIQGNRRLPRFVPSEADLVFAAIDVVTQHDLPPGRVFCEWGSGFGTGTCLAALLGYEAYGIEIEPELVDIAKDMARNLDIPAGFLCTSYLPEGFESYSGVGGEDLVRARTFAYPGWCRD</sequence>
<dbReference type="EMBL" id="AZHW01001693">
    <property type="protein sequence ID" value="ETW92062.1"/>
    <property type="molecule type" value="Genomic_DNA"/>
</dbReference>